<proteinExistence type="predicted"/>
<gene>
    <name evidence="3" type="ORF">DEBURN_LOCUS1178</name>
</gene>
<dbReference type="EMBL" id="CAJVPK010000048">
    <property type="protein sequence ID" value="CAG8437821.1"/>
    <property type="molecule type" value="Genomic_DNA"/>
</dbReference>
<keyword evidence="2" id="KW-1133">Transmembrane helix</keyword>
<feature type="compositionally biased region" description="Polar residues" evidence="1">
    <location>
        <begin position="337"/>
        <end position="346"/>
    </location>
</feature>
<evidence type="ECO:0000256" key="1">
    <source>
        <dbReference type="SAM" id="MobiDB-lite"/>
    </source>
</evidence>
<feature type="compositionally biased region" description="Low complexity" evidence="1">
    <location>
        <begin position="347"/>
        <end position="361"/>
    </location>
</feature>
<reference evidence="3" key="1">
    <citation type="submission" date="2021-06" db="EMBL/GenBank/DDBJ databases">
        <authorList>
            <person name="Kallberg Y."/>
            <person name="Tangrot J."/>
            <person name="Rosling A."/>
        </authorList>
    </citation>
    <scope>NUCLEOTIDE SEQUENCE</scope>
    <source>
        <strain evidence="3">AZ414A</strain>
    </source>
</reference>
<feature type="compositionally biased region" description="Polar residues" evidence="1">
    <location>
        <begin position="383"/>
        <end position="401"/>
    </location>
</feature>
<dbReference type="OrthoDB" id="2415992at2759"/>
<organism evidence="3 4">
    <name type="scientific">Diversispora eburnea</name>
    <dbReference type="NCBI Taxonomy" id="1213867"/>
    <lineage>
        <taxon>Eukaryota</taxon>
        <taxon>Fungi</taxon>
        <taxon>Fungi incertae sedis</taxon>
        <taxon>Mucoromycota</taxon>
        <taxon>Glomeromycotina</taxon>
        <taxon>Glomeromycetes</taxon>
        <taxon>Diversisporales</taxon>
        <taxon>Diversisporaceae</taxon>
        <taxon>Diversispora</taxon>
    </lineage>
</organism>
<keyword evidence="2" id="KW-0472">Membrane</keyword>
<feature type="region of interest" description="Disordered" evidence="1">
    <location>
        <begin position="333"/>
        <end position="401"/>
    </location>
</feature>
<comment type="caution">
    <text evidence="3">The sequence shown here is derived from an EMBL/GenBank/DDBJ whole genome shotgun (WGS) entry which is preliminary data.</text>
</comment>
<dbReference type="AlphaFoldDB" id="A0A9N8V165"/>
<evidence type="ECO:0000313" key="4">
    <source>
        <dbReference type="Proteomes" id="UP000789706"/>
    </source>
</evidence>
<evidence type="ECO:0000256" key="2">
    <source>
        <dbReference type="SAM" id="Phobius"/>
    </source>
</evidence>
<dbReference type="Proteomes" id="UP000789706">
    <property type="component" value="Unassembled WGS sequence"/>
</dbReference>
<evidence type="ECO:0000313" key="3">
    <source>
        <dbReference type="EMBL" id="CAG8437821.1"/>
    </source>
</evidence>
<protein>
    <submittedName>
        <fullName evidence="3">7778_t:CDS:1</fullName>
    </submittedName>
</protein>
<keyword evidence="4" id="KW-1185">Reference proteome</keyword>
<keyword evidence="2" id="KW-0812">Transmembrane</keyword>
<sequence>MPTKTASLSIKALPLEVVSNNYQILSPSAFLPSTALFTLQITTVNDPNLKRTYKINVNQSNHLMQKSSLFYSLSTQYTRIALNFEESLEQSLIEEAGGLPMIFIEAPVNGLRGMTVVDAFLDWLYTTDDALTSSLASKIQSHQDFFSLLNLSTLLDLFEPYRTAVDEILVYYYFGLSTEERRNGILSNDQFVEGLVPGRFVRRLVESVNDSEAKEIIASFFRGKPSDEINRRHEIKNDEEWEKLLYDDTNSLDYECESNILDWISRHVACSTPSTPLTEPLDYAEPPTPMGSAYFYINSPQLSKSKIHILSRSHPQTPKSVGSKQFSYFGVPPNTPKTPDSASVASPITKTIPNTPNTPKVPQVPPNTPNTPKVLQVPPNTPNSPGTPRNSNFVPLTSNNSNILPRSSPTVINDFELSSVNYFSKRIMNSGDILEKEIKEMDKKNEKKEKDLTTGKSNIEWKKICEKCARNRPNLIYVAVAALAMLIVWLRFKGWFDMFDDTKNNLKEPVF</sequence>
<feature type="transmembrane region" description="Helical" evidence="2">
    <location>
        <begin position="475"/>
        <end position="492"/>
    </location>
</feature>
<name>A0A9N8V165_9GLOM</name>
<accession>A0A9N8V165</accession>